<dbReference type="GO" id="GO:0015920">
    <property type="term" value="P:lipopolysaccharide transport"/>
    <property type="evidence" value="ECO:0007669"/>
    <property type="project" value="InterPro"/>
</dbReference>
<protein>
    <recommendedName>
        <fullName evidence="2">LPS-assembly protein LptD</fullName>
    </recommendedName>
</protein>
<gene>
    <name evidence="2" type="primary">lptD</name>
    <name evidence="5" type="ORF">SAMN05216551_104169</name>
</gene>
<comment type="similarity">
    <text evidence="2">Belongs to the LptD family.</text>
</comment>
<comment type="subcellular location">
    <subcellularLocation>
        <location evidence="2">Cell outer membrane</location>
    </subcellularLocation>
</comment>
<comment type="caution">
    <text evidence="2">Lacks conserved residue(s) required for the propagation of feature annotation.</text>
</comment>
<sequence length="847" mass="92076">MPVSPPTTPTPQRFRLHPLVLAVLALPGIGHAQLSGRAAAPAALDNGWGFMLTPQIVERPMGDASPSVFAIGRSAAGTADKDMTVDGDRPVTTDAADPSSGASAGSSAASSAESSALSPAGSSATAASPRATTPSAGADGSDARESAKAQADAELRRYGSVVKADRLHYDEDTDLADAYGHVRLNDHGNRFVGPRAQLRLGASEGYMLSPTYHFSNGGGGQAERIDIIDNERTRFTKGTYSACNCADPAWYMKASSFEMDQGDNSGVARNGVLYFQGVPIFASPYLSFPLNNDRQSGLLPPTVSVSTTTGFDFTLPYYFNLAPNYDLTLRPRIMQRRGVQLGADYRYLSERYSGNTTIEYMPDDRAAGRSNRYAIFTQHQQDLGNGFGAYVNYNRVSDSSYTTDLSTSNAVLQTGTQLLYQQEAGITYSNGPWSVLSRVQRWQALSGTTPPYSREPELDVNYRRYDVGGFDFGAEANYTYFRSQESGMPEGQRVFLNPYVSYPIIRAGYFIVPKLQWHLASYRLTLPGTTAASQPNNTTSPNLSVSVPTASLDAGLIFERRVQLFGSDFIQTLEPRVFYAYTPYVDQSLVPVFDTAQADFGAAEIFTENTYVGNDRIADGERVTVGLTSRFINPASGDERARFTLAQKYYIRGQRVTLPQEALAGSSRSDVLVGASLKLFDTFATQNAVQYNPDGQQLVRANFGVAWSPADRRVVNLAYRYSRVSTLEADSGRIKQAVLSAQWPLTRQLYGVGRVNYALDAKRLVDGVLGFQYDAQCWTFGVALQRYANGVLANGLPASGTRVLAQLELKGFTKIDNGLVSAFQAGVPGYVQPSTTPLPLSRFSNYE</sequence>
<dbReference type="InterPro" id="IPR050218">
    <property type="entry name" value="LptD"/>
</dbReference>
<dbReference type="EMBL" id="FNLO01000004">
    <property type="protein sequence ID" value="SDV48114.1"/>
    <property type="molecule type" value="Genomic_DNA"/>
</dbReference>
<dbReference type="Proteomes" id="UP000243719">
    <property type="component" value="Unassembled WGS sequence"/>
</dbReference>
<dbReference type="GO" id="GO:0043165">
    <property type="term" value="P:Gram-negative-bacterium-type cell outer membrane assembly"/>
    <property type="evidence" value="ECO:0007669"/>
    <property type="project" value="UniProtKB-UniRule"/>
</dbReference>
<dbReference type="PANTHER" id="PTHR30189">
    <property type="entry name" value="LPS-ASSEMBLY PROTEIN"/>
    <property type="match status" value="1"/>
</dbReference>
<accession>A0A1H2PN60</accession>
<evidence type="ECO:0000256" key="1">
    <source>
        <dbReference type="ARBA" id="ARBA00022729"/>
    </source>
</evidence>
<dbReference type="RefSeq" id="WP_091907027.1">
    <property type="nucleotide sequence ID" value="NZ_FNLO01000004.1"/>
</dbReference>
<evidence type="ECO:0000313" key="6">
    <source>
        <dbReference type="Proteomes" id="UP000243719"/>
    </source>
</evidence>
<evidence type="ECO:0000256" key="3">
    <source>
        <dbReference type="SAM" id="MobiDB-lite"/>
    </source>
</evidence>
<feature type="compositionally biased region" description="Basic and acidic residues" evidence="3">
    <location>
        <begin position="80"/>
        <end position="91"/>
    </location>
</feature>
<feature type="compositionally biased region" description="Basic and acidic residues" evidence="3">
    <location>
        <begin position="141"/>
        <end position="153"/>
    </location>
</feature>
<keyword evidence="1 2" id="KW-0732">Signal</keyword>
<dbReference type="InterPro" id="IPR007543">
    <property type="entry name" value="LptD_C"/>
</dbReference>
<feature type="domain" description="LptD C-terminal" evidence="4">
    <location>
        <begin position="371"/>
        <end position="748"/>
    </location>
</feature>
<evidence type="ECO:0000259" key="4">
    <source>
        <dbReference type="Pfam" id="PF04453"/>
    </source>
</evidence>
<dbReference type="HAMAP" id="MF_01411">
    <property type="entry name" value="LPS_assembly_LptD"/>
    <property type="match status" value="1"/>
</dbReference>
<organism evidence="5 6">
    <name type="scientific">Chitinasiproducens palmae</name>
    <dbReference type="NCBI Taxonomy" id="1770053"/>
    <lineage>
        <taxon>Bacteria</taxon>
        <taxon>Pseudomonadati</taxon>
        <taxon>Pseudomonadota</taxon>
        <taxon>Betaproteobacteria</taxon>
        <taxon>Burkholderiales</taxon>
        <taxon>Burkholderiaceae</taxon>
        <taxon>Chitinasiproducens</taxon>
    </lineage>
</organism>
<dbReference type="Pfam" id="PF04453">
    <property type="entry name" value="LptD"/>
    <property type="match status" value="1"/>
</dbReference>
<feature type="region of interest" description="Disordered" evidence="3">
    <location>
        <begin position="80"/>
        <end position="153"/>
    </location>
</feature>
<proteinExistence type="inferred from homology"/>
<keyword evidence="2" id="KW-0472">Membrane</keyword>
<dbReference type="AlphaFoldDB" id="A0A1H2PN60"/>
<evidence type="ECO:0000256" key="2">
    <source>
        <dbReference type="HAMAP-Rule" id="MF_01411"/>
    </source>
</evidence>
<comment type="function">
    <text evidence="2">Together with LptE, is involved in the assembly of lipopolysaccharide (LPS) at the surface of the outer membrane.</text>
</comment>
<keyword evidence="6" id="KW-1185">Reference proteome</keyword>
<dbReference type="STRING" id="1770053.SAMN05216551_104169"/>
<reference evidence="6" key="1">
    <citation type="submission" date="2016-09" db="EMBL/GenBank/DDBJ databases">
        <authorList>
            <person name="Varghese N."/>
            <person name="Submissions S."/>
        </authorList>
    </citation>
    <scope>NUCLEOTIDE SEQUENCE [LARGE SCALE GENOMIC DNA]</scope>
    <source>
        <strain evidence="6">JS23</strain>
    </source>
</reference>
<keyword evidence="2" id="KW-0998">Cell outer membrane</keyword>
<feature type="compositionally biased region" description="Low complexity" evidence="3">
    <location>
        <begin position="93"/>
        <end position="138"/>
    </location>
</feature>
<dbReference type="OrthoDB" id="9760225at2"/>
<evidence type="ECO:0000313" key="5">
    <source>
        <dbReference type="EMBL" id="SDV48114.1"/>
    </source>
</evidence>
<dbReference type="GO" id="GO:0009279">
    <property type="term" value="C:cell outer membrane"/>
    <property type="evidence" value="ECO:0007669"/>
    <property type="project" value="UniProtKB-SubCell"/>
</dbReference>
<dbReference type="PANTHER" id="PTHR30189:SF1">
    <property type="entry name" value="LPS-ASSEMBLY PROTEIN LPTD"/>
    <property type="match status" value="1"/>
</dbReference>
<dbReference type="GO" id="GO:1990351">
    <property type="term" value="C:transporter complex"/>
    <property type="evidence" value="ECO:0007669"/>
    <property type="project" value="TreeGrafter"/>
</dbReference>
<comment type="subunit">
    <text evidence="2">Component of the lipopolysaccharide transport and assembly complex. Interacts with LptE and LptA.</text>
</comment>
<name>A0A1H2PN60_9BURK</name>
<dbReference type="InterPro" id="IPR020889">
    <property type="entry name" value="LipoPS_assembly_LptD"/>
</dbReference>